<sequence>MIPTVGHLILILQLYFIEQFSLQRSLYIITVLTATYPLFRLHLNQRRAPRQPMETAWLRSIATVLGNAFANENEHPHFPPDEEGLGPQLSQRVCADLEQLYHLLGADDPSQSTELFPPPHIILCTTRLHCIHCPAEDGPPPLSRHEKPQQVKLLNSDFRWVKAQLFVAYCIKCRAEYYPDRFTYKLEDGSYGRVQSLEYDACYLRHGIWVHRRIAMTQENAILRFKSGWSNFAEWLSDTIGALPRITTRQSQRLYFEHFARRLITLHGLEATFTIPAHSSSQVLAESVRNIIGRDGGVVAGSMDHGCINCTHIKRYTSDLIAEGAVLNGDETGGVVDGGDNSNTESEATGLATDPSQIPPGLVAKPTQQIRRAGTGQGYTRMAVMDGKSISHRICALSTCKGALVNYKNGRFCRDHLEMRNICGIIPCGRQIHSEGALTCADPFHKDWHTKYLNRFSRLSFPGVQRVVRQQKHSRGPTPHSELPDLSGTSGDQVVHTFRARTTYCLQTVQWSCGCPIGWGKCYNSESSSQVLAIIDRIWEFNPDSKPSFIAYDDACNLLRHVVTQDPDSPWLKSTKFIVDAWHYIGHRATNILCRIWCNPAPTNGSQPDLIAIRTDDNGQQHTTRTFNTETAEQLNAWLNGYEAQLRQMSDTNYDFFVHVLMLLYKQLVDKRVAKNAQYLSEEFWEKVVDLE</sequence>
<proteinExistence type="predicted"/>
<feature type="domain" description="CxC5 like cysteine cluster associated with KDZ" evidence="2">
    <location>
        <begin position="119"/>
        <end position="239"/>
    </location>
</feature>
<evidence type="ECO:0000313" key="5">
    <source>
        <dbReference type="Proteomes" id="UP001221757"/>
    </source>
</evidence>
<dbReference type="Pfam" id="PF18718">
    <property type="entry name" value="CxC5"/>
    <property type="match status" value="1"/>
</dbReference>
<comment type="caution">
    <text evidence="4">The sequence shown here is derived from an EMBL/GenBank/DDBJ whole genome shotgun (WGS) entry which is preliminary data.</text>
</comment>
<dbReference type="InterPro" id="IPR040898">
    <property type="entry name" value="CxC6"/>
</dbReference>
<evidence type="ECO:0008006" key="6">
    <source>
        <dbReference type="Google" id="ProtNLM"/>
    </source>
</evidence>
<dbReference type="EMBL" id="JARKIE010000039">
    <property type="protein sequence ID" value="KAJ7695214.1"/>
    <property type="molecule type" value="Genomic_DNA"/>
</dbReference>
<evidence type="ECO:0000259" key="3">
    <source>
        <dbReference type="Pfam" id="PF18721"/>
    </source>
</evidence>
<feature type="region of interest" description="Disordered" evidence="1">
    <location>
        <begin position="468"/>
        <end position="488"/>
    </location>
</feature>
<evidence type="ECO:0000256" key="1">
    <source>
        <dbReference type="SAM" id="MobiDB-lite"/>
    </source>
</evidence>
<feature type="domain" description="CxC6 like cysteine cluster associated with KDZ" evidence="3">
    <location>
        <begin position="384"/>
        <end position="450"/>
    </location>
</feature>
<dbReference type="Proteomes" id="UP001221757">
    <property type="component" value="Unassembled WGS sequence"/>
</dbReference>
<organism evidence="4 5">
    <name type="scientific">Mycena rosella</name>
    <name type="common">Pink bonnet</name>
    <name type="synonym">Agaricus rosellus</name>
    <dbReference type="NCBI Taxonomy" id="1033263"/>
    <lineage>
        <taxon>Eukaryota</taxon>
        <taxon>Fungi</taxon>
        <taxon>Dikarya</taxon>
        <taxon>Basidiomycota</taxon>
        <taxon>Agaricomycotina</taxon>
        <taxon>Agaricomycetes</taxon>
        <taxon>Agaricomycetidae</taxon>
        <taxon>Agaricales</taxon>
        <taxon>Marasmiineae</taxon>
        <taxon>Mycenaceae</taxon>
        <taxon>Mycena</taxon>
    </lineage>
</organism>
<protein>
    <recommendedName>
        <fullName evidence="6">CxC5 like cysteine cluster associated with KDZ domain-containing protein</fullName>
    </recommendedName>
</protein>
<accession>A0AAD7DMG5</accession>
<keyword evidence="5" id="KW-1185">Reference proteome</keyword>
<gene>
    <name evidence="4" type="ORF">B0H17DRAFT_1159076</name>
</gene>
<dbReference type="Pfam" id="PF18721">
    <property type="entry name" value="CxC6"/>
    <property type="match status" value="1"/>
</dbReference>
<feature type="region of interest" description="Disordered" evidence="1">
    <location>
        <begin position="337"/>
        <end position="360"/>
    </location>
</feature>
<name>A0AAD7DMG5_MYCRO</name>
<evidence type="ECO:0000313" key="4">
    <source>
        <dbReference type="EMBL" id="KAJ7695214.1"/>
    </source>
</evidence>
<dbReference type="AlphaFoldDB" id="A0AAD7DMG5"/>
<dbReference type="InterPro" id="IPR041539">
    <property type="entry name" value="CxC5"/>
</dbReference>
<reference evidence="4" key="1">
    <citation type="submission" date="2023-03" db="EMBL/GenBank/DDBJ databases">
        <title>Massive genome expansion in bonnet fungi (Mycena s.s.) driven by repeated elements and novel gene families across ecological guilds.</title>
        <authorList>
            <consortium name="Lawrence Berkeley National Laboratory"/>
            <person name="Harder C.B."/>
            <person name="Miyauchi S."/>
            <person name="Viragh M."/>
            <person name="Kuo A."/>
            <person name="Thoen E."/>
            <person name="Andreopoulos B."/>
            <person name="Lu D."/>
            <person name="Skrede I."/>
            <person name="Drula E."/>
            <person name="Henrissat B."/>
            <person name="Morin E."/>
            <person name="Kohler A."/>
            <person name="Barry K."/>
            <person name="LaButti K."/>
            <person name="Morin E."/>
            <person name="Salamov A."/>
            <person name="Lipzen A."/>
            <person name="Mereny Z."/>
            <person name="Hegedus B."/>
            <person name="Baldrian P."/>
            <person name="Stursova M."/>
            <person name="Weitz H."/>
            <person name="Taylor A."/>
            <person name="Grigoriev I.V."/>
            <person name="Nagy L.G."/>
            <person name="Martin F."/>
            <person name="Kauserud H."/>
        </authorList>
    </citation>
    <scope>NUCLEOTIDE SEQUENCE</scope>
    <source>
        <strain evidence="4">CBHHK067</strain>
    </source>
</reference>
<evidence type="ECO:0000259" key="2">
    <source>
        <dbReference type="Pfam" id="PF18718"/>
    </source>
</evidence>